<dbReference type="NCBIfam" id="TIGR03725">
    <property type="entry name" value="T6A_YeaZ"/>
    <property type="match status" value="1"/>
</dbReference>
<protein>
    <recommendedName>
        <fullName evidence="2">tRNA threonylcarbamoyladenosine biosynthesis protein TsaB</fullName>
    </recommendedName>
    <alternativeName>
        <fullName evidence="3">t(6)A37 threonylcarbamoyladenosine biosynthesis protein TsaB</fullName>
    </alternativeName>
</protein>
<dbReference type="AlphaFoldDB" id="A0A2U2AIT6"/>
<proteinExistence type="inferred from homology"/>
<gene>
    <name evidence="5" type="primary">tsaB</name>
    <name evidence="5" type="ORF">DC082_08080</name>
</gene>
<dbReference type="GO" id="GO:0005829">
    <property type="term" value="C:cytosol"/>
    <property type="evidence" value="ECO:0007669"/>
    <property type="project" value="TreeGrafter"/>
</dbReference>
<comment type="caution">
    <text evidence="5">The sequence shown here is derived from an EMBL/GenBank/DDBJ whole genome shotgun (WGS) entry which is preliminary data.</text>
</comment>
<reference evidence="5 6" key="1">
    <citation type="journal article" date="2018" name="Genome Announc.">
        <title>Ignatzschineria cameli sp. nov., isolated from necrotic foot tissue of dromedaries (Camelus dromedarius) and associated maggots (Wohlfahrtia species) in Dubai.</title>
        <authorList>
            <person name="Tsang C.C."/>
            <person name="Tang J.Y."/>
            <person name="Fong J.Y."/>
            <person name="Kinne J."/>
            <person name="Lee H.H."/>
            <person name="Joseph M."/>
            <person name="Jose S."/>
            <person name="Schuster R.K."/>
            <person name="Tang Y."/>
            <person name="Sivakumar S."/>
            <person name="Chen J.H."/>
            <person name="Teng J.L."/>
            <person name="Lau S.K."/>
            <person name="Wernery U."/>
            <person name="Woo P.C."/>
        </authorList>
    </citation>
    <scope>NUCLEOTIDE SEQUENCE [LARGE SCALE GENOMIC DNA]</scope>
    <source>
        <strain evidence="5 6">KCTC 22643</strain>
    </source>
</reference>
<dbReference type="Pfam" id="PF00814">
    <property type="entry name" value="TsaD"/>
    <property type="match status" value="1"/>
</dbReference>
<evidence type="ECO:0000256" key="1">
    <source>
        <dbReference type="ARBA" id="ARBA00010493"/>
    </source>
</evidence>
<feature type="domain" description="Gcp-like" evidence="4">
    <location>
        <begin position="29"/>
        <end position="235"/>
    </location>
</feature>
<evidence type="ECO:0000256" key="2">
    <source>
        <dbReference type="ARBA" id="ARBA00019012"/>
    </source>
</evidence>
<organism evidence="5 6">
    <name type="scientific">Ignatzschineria indica</name>
    <dbReference type="NCBI Taxonomy" id="472583"/>
    <lineage>
        <taxon>Bacteria</taxon>
        <taxon>Pseudomonadati</taxon>
        <taxon>Pseudomonadota</taxon>
        <taxon>Gammaproteobacteria</taxon>
        <taxon>Cardiobacteriales</taxon>
        <taxon>Ignatzschineriaceae</taxon>
        <taxon>Ignatzschineria</taxon>
    </lineage>
</organism>
<evidence type="ECO:0000256" key="3">
    <source>
        <dbReference type="ARBA" id="ARBA00032446"/>
    </source>
</evidence>
<comment type="similarity">
    <text evidence="1">Belongs to the KAE1 / TsaD family. TsaB subfamily.</text>
</comment>
<dbReference type="GO" id="GO:0002949">
    <property type="term" value="P:tRNA threonylcarbamoyladenosine modification"/>
    <property type="evidence" value="ECO:0007669"/>
    <property type="project" value="InterPro"/>
</dbReference>
<evidence type="ECO:0000313" key="6">
    <source>
        <dbReference type="Proteomes" id="UP000244948"/>
    </source>
</evidence>
<sequence>MKILAVDASMEACSAAVYVNGEIVERLSVAPRKHIELLKPMTEEVIEAAEIELNELHGLAFAVGPGSFAGLRIACGFIQGLGAGLELPIVPISTLAALAYPILEEHPDALVMPMIDAKMNEVYWAIYGLDEEGDLKIIEKDQVNTLAEISARVEDIRESIEAKTGQYENVTLYGVGDGWLLDEGATSLLDVTLVEDRHYPRAGDIALLAKRDLDRGLGLYADQVSPIYLRHNIAMTIEEQKAFREEKAREKAEREESQL</sequence>
<dbReference type="RefSeq" id="WP_094567552.1">
    <property type="nucleotide sequence ID" value="NZ_BMXZ01000003.1"/>
</dbReference>
<dbReference type="InterPro" id="IPR043129">
    <property type="entry name" value="ATPase_NBD"/>
</dbReference>
<dbReference type="InterPro" id="IPR000905">
    <property type="entry name" value="Gcp-like_dom"/>
</dbReference>
<dbReference type="SUPFAM" id="SSF53067">
    <property type="entry name" value="Actin-like ATPase domain"/>
    <property type="match status" value="2"/>
</dbReference>
<dbReference type="Proteomes" id="UP000244948">
    <property type="component" value="Unassembled WGS sequence"/>
</dbReference>
<name>A0A2U2AIT6_9GAMM</name>
<dbReference type="Gene3D" id="3.30.420.40">
    <property type="match status" value="2"/>
</dbReference>
<evidence type="ECO:0000259" key="4">
    <source>
        <dbReference type="Pfam" id="PF00814"/>
    </source>
</evidence>
<dbReference type="PANTHER" id="PTHR11735">
    <property type="entry name" value="TRNA N6-ADENOSINE THREONYLCARBAMOYLTRANSFERASE"/>
    <property type="match status" value="1"/>
</dbReference>
<dbReference type="InterPro" id="IPR022496">
    <property type="entry name" value="T6A_TsaB"/>
</dbReference>
<keyword evidence="5" id="KW-0808">Transferase</keyword>
<keyword evidence="6" id="KW-1185">Reference proteome</keyword>
<dbReference type="GO" id="GO:0016740">
    <property type="term" value="F:transferase activity"/>
    <property type="evidence" value="ECO:0007669"/>
    <property type="project" value="UniProtKB-KW"/>
</dbReference>
<dbReference type="PANTHER" id="PTHR11735:SF11">
    <property type="entry name" value="TRNA THREONYLCARBAMOYLADENOSINE BIOSYNTHESIS PROTEIN TSAB"/>
    <property type="match status" value="1"/>
</dbReference>
<dbReference type="EMBL" id="QEWR01000004">
    <property type="protein sequence ID" value="PWD82581.1"/>
    <property type="molecule type" value="Genomic_DNA"/>
</dbReference>
<evidence type="ECO:0000313" key="5">
    <source>
        <dbReference type="EMBL" id="PWD82581.1"/>
    </source>
</evidence>
<accession>A0A2U2AIT6</accession>